<dbReference type="Proteomes" id="UP001217325">
    <property type="component" value="Unassembled WGS sequence"/>
</dbReference>
<evidence type="ECO:0008006" key="4">
    <source>
        <dbReference type="Google" id="ProtNLM"/>
    </source>
</evidence>
<accession>A0AAW6LFI0</accession>
<proteinExistence type="predicted"/>
<name>A0AAW6LFI0_RHOSG</name>
<reference evidence="2" key="1">
    <citation type="submission" date="2023-02" db="EMBL/GenBank/DDBJ databases">
        <title>A novel hydrolase synthesized by Rhodococcus erythropolis HQ is responsible for the detoxification of Zearalenone.</title>
        <authorList>
            <person name="Hu J."/>
            <person name="Xu J."/>
        </authorList>
    </citation>
    <scope>NUCLEOTIDE SEQUENCE</scope>
    <source>
        <strain evidence="2">HQ</strain>
    </source>
</reference>
<feature type="transmembrane region" description="Helical" evidence="1">
    <location>
        <begin position="112"/>
        <end position="130"/>
    </location>
</feature>
<dbReference type="EMBL" id="JARDXE010000002">
    <property type="protein sequence ID" value="MDE8643975.1"/>
    <property type="molecule type" value="Genomic_DNA"/>
</dbReference>
<evidence type="ECO:0000313" key="3">
    <source>
        <dbReference type="Proteomes" id="UP001217325"/>
    </source>
</evidence>
<evidence type="ECO:0000256" key="1">
    <source>
        <dbReference type="SAM" id="Phobius"/>
    </source>
</evidence>
<dbReference type="RefSeq" id="WP_275231459.1">
    <property type="nucleotide sequence ID" value="NZ_JARDXE010000002.1"/>
</dbReference>
<feature type="transmembrane region" description="Helical" evidence="1">
    <location>
        <begin position="6"/>
        <end position="28"/>
    </location>
</feature>
<feature type="transmembrane region" description="Helical" evidence="1">
    <location>
        <begin position="81"/>
        <end position="100"/>
    </location>
</feature>
<comment type="caution">
    <text evidence="2">The sequence shown here is derived from an EMBL/GenBank/DDBJ whole genome shotgun (WGS) entry which is preliminary data.</text>
</comment>
<evidence type="ECO:0000313" key="2">
    <source>
        <dbReference type="EMBL" id="MDE8643975.1"/>
    </source>
</evidence>
<keyword evidence="1" id="KW-0472">Membrane</keyword>
<organism evidence="2 3">
    <name type="scientific">Rhodococcus qingshengii</name>
    <dbReference type="NCBI Taxonomy" id="334542"/>
    <lineage>
        <taxon>Bacteria</taxon>
        <taxon>Bacillati</taxon>
        <taxon>Actinomycetota</taxon>
        <taxon>Actinomycetes</taxon>
        <taxon>Mycobacteriales</taxon>
        <taxon>Nocardiaceae</taxon>
        <taxon>Rhodococcus</taxon>
        <taxon>Rhodococcus erythropolis group</taxon>
    </lineage>
</organism>
<protein>
    <recommendedName>
        <fullName evidence="4">DUF2721 domain-containing protein</fullName>
    </recommendedName>
</protein>
<dbReference type="AlphaFoldDB" id="A0AAW6LFI0"/>
<gene>
    <name evidence="2" type="ORF">PXH69_03380</name>
</gene>
<keyword evidence="1" id="KW-1133">Transmembrane helix</keyword>
<keyword evidence="1" id="KW-0812">Transmembrane</keyword>
<sequence>MSDVNGTVAIVVGVVAAASSIVVGLIGARQNRRDDRDNIRRDVELLALLPENLPAHLMMKDEIDRAVRELVSKHNLAYHRFMLLFSLSLGAGAMAALAVISMAKQPDGIEDVLAGVAIVCIFVAVFNIAARGRQLNKEEQRLAAKYPQPSNSSSS</sequence>